<dbReference type="Pfam" id="PF03861">
    <property type="entry name" value="ANTAR"/>
    <property type="match status" value="1"/>
</dbReference>
<keyword evidence="4" id="KW-1185">Reference proteome</keyword>
<evidence type="ECO:0000313" key="4">
    <source>
        <dbReference type="Proteomes" id="UP001500843"/>
    </source>
</evidence>
<gene>
    <name evidence="3" type="ORF">GCM10023198_38910</name>
</gene>
<accession>A0ABP8XSC4</accession>
<proteinExistence type="predicted"/>
<name>A0ABP8XSC4_9MICO</name>
<sequence>MPSIYQPRGVSADDPPGAIGAHQADEAVSPALLGETMIERAKTVVVVARRCDEDQAAQILLDAASKAHIPVRMAADQVMSALQADDDRAGITQDSLAHALGSVRPVEGPRGQDPLPSGPSTDQAA</sequence>
<feature type="domain" description="ANTAR" evidence="2">
    <location>
        <begin position="24"/>
        <end position="79"/>
    </location>
</feature>
<protein>
    <recommendedName>
        <fullName evidence="2">ANTAR domain-containing protein</fullName>
    </recommendedName>
</protein>
<feature type="region of interest" description="Disordered" evidence="1">
    <location>
        <begin position="1"/>
        <end position="21"/>
    </location>
</feature>
<reference evidence="4" key="1">
    <citation type="journal article" date="2019" name="Int. J. Syst. Evol. Microbiol.">
        <title>The Global Catalogue of Microorganisms (GCM) 10K type strain sequencing project: providing services to taxonomists for standard genome sequencing and annotation.</title>
        <authorList>
            <consortium name="The Broad Institute Genomics Platform"/>
            <consortium name="The Broad Institute Genome Sequencing Center for Infectious Disease"/>
            <person name="Wu L."/>
            <person name="Ma J."/>
        </authorList>
    </citation>
    <scope>NUCLEOTIDE SEQUENCE [LARGE SCALE GENOMIC DNA]</scope>
    <source>
        <strain evidence="4">JCM 17975</strain>
    </source>
</reference>
<dbReference type="EMBL" id="BAABHM010000016">
    <property type="protein sequence ID" value="GAA4712264.1"/>
    <property type="molecule type" value="Genomic_DNA"/>
</dbReference>
<dbReference type="Proteomes" id="UP001500843">
    <property type="component" value="Unassembled WGS sequence"/>
</dbReference>
<dbReference type="InterPro" id="IPR005561">
    <property type="entry name" value="ANTAR"/>
</dbReference>
<dbReference type="RefSeq" id="WP_253868027.1">
    <property type="nucleotide sequence ID" value="NZ_BAABHM010000016.1"/>
</dbReference>
<organism evidence="3 4">
    <name type="scientific">Promicromonospora umidemergens</name>
    <dbReference type="NCBI Taxonomy" id="629679"/>
    <lineage>
        <taxon>Bacteria</taxon>
        <taxon>Bacillati</taxon>
        <taxon>Actinomycetota</taxon>
        <taxon>Actinomycetes</taxon>
        <taxon>Micrococcales</taxon>
        <taxon>Promicromonosporaceae</taxon>
        <taxon>Promicromonospora</taxon>
    </lineage>
</organism>
<dbReference type="Gene3D" id="1.10.10.10">
    <property type="entry name" value="Winged helix-like DNA-binding domain superfamily/Winged helix DNA-binding domain"/>
    <property type="match status" value="1"/>
</dbReference>
<comment type="caution">
    <text evidence="3">The sequence shown here is derived from an EMBL/GenBank/DDBJ whole genome shotgun (WGS) entry which is preliminary data.</text>
</comment>
<feature type="region of interest" description="Disordered" evidence="1">
    <location>
        <begin position="100"/>
        <end position="125"/>
    </location>
</feature>
<dbReference type="InterPro" id="IPR036388">
    <property type="entry name" value="WH-like_DNA-bd_sf"/>
</dbReference>
<evidence type="ECO:0000313" key="3">
    <source>
        <dbReference type="EMBL" id="GAA4712264.1"/>
    </source>
</evidence>
<dbReference type="SMART" id="SM01012">
    <property type="entry name" value="ANTAR"/>
    <property type="match status" value="1"/>
</dbReference>
<evidence type="ECO:0000259" key="2">
    <source>
        <dbReference type="SMART" id="SM01012"/>
    </source>
</evidence>
<evidence type="ECO:0000256" key="1">
    <source>
        <dbReference type="SAM" id="MobiDB-lite"/>
    </source>
</evidence>